<evidence type="ECO:0000256" key="2">
    <source>
        <dbReference type="ARBA" id="ARBA00022517"/>
    </source>
</evidence>
<sequence>VVTKRQGGGTLIESRPIFSKDAKYIYVNCGWGLRAFSVKTGECIKMYDASKYGSVLDSLLFKNQPSAFTSNGYFISWEVKSGKIANKCRIANSEFTPKNVYLIPSSSSDHFDLCVTLLKGSSNKVIIRFFNPLTGKRVQHPLNETKLCRGDIKHNLSFGGQDGKSIIAVISSEGLNIYSLSKKESMLRLVASRGRSWTCVRCHPTQEIVAVGDSTGRVVVYTNPLGPGAGNRIAQAVYHWHTLPCQDIAFSAAGSSMYTGGGENVLVKWNLENPSVRYFLPRLPADIVHINVSSDNELVAVATLDNAIQVVEPPIRLKCVLQQLAWGVLPTPFSTLFPSGLVFEPRTRTLILNGRPGHLQFYSPLSETVLFNVDVTLQNYMSQERSKVIINTEVTHSAITSDGAWLATIETRDDSEVALEIRLKLWQFVNTKKSFILNSSIELPHDGKVCSIVFQPCSKNVSTNEDINLDYILATTGRDKKFRLWSPQDLNSIYRSGVSWVCENTCYYRGLNCGPASFSEDGSLIAVGFGPSLTVWDVDSVQLKETLTIGSEDIKLIAFGMKECFHLLVSATEDMLYVWNLLTLGLSWKVPVKTTILTADPCSNYMAAFTADNKLYVFSPLSTDPVYESKEVCSRNTTIISATFMPRERAFLEGPHWLQNSLLYYIDSNQELICFESEEESGEVSMLKLAHDSDPGTLFSALLASERAADTKNIQTDNKPLHFGVLGAAAVTQLLQAPAHTMPPVSLLCSSLLQSLILSKHTYEKDAKTNKKYITSEEDVEEEKSNSESDFEEEQQQNNSRTLSTTCMMNIGSSNESLNTEQVVPANTSKCSDDNAGRDISEIFDSIDNNDGLFEIVE</sequence>
<organism evidence="10">
    <name type="scientific">Triatoma infestans</name>
    <name type="common">Assassin bug</name>
    <dbReference type="NCBI Taxonomy" id="30076"/>
    <lineage>
        <taxon>Eukaryota</taxon>
        <taxon>Metazoa</taxon>
        <taxon>Ecdysozoa</taxon>
        <taxon>Arthropoda</taxon>
        <taxon>Hexapoda</taxon>
        <taxon>Insecta</taxon>
        <taxon>Pterygota</taxon>
        <taxon>Neoptera</taxon>
        <taxon>Paraneoptera</taxon>
        <taxon>Hemiptera</taxon>
        <taxon>Heteroptera</taxon>
        <taxon>Panheteroptera</taxon>
        <taxon>Cimicomorpha</taxon>
        <taxon>Reduviidae</taxon>
        <taxon>Triatominae</taxon>
        <taxon>Triatoma</taxon>
    </lineage>
</organism>
<dbReference type="Pfam" id="PF23769">
    <property type="entry name" value="Beta-prop_WDR75_2nd"/>
    <property type="match status" value="1"/>
</dbReference>
<dbReference type="PANTHER" id="PTHR44215">
    <property type="entry name" value="WD REPEAT-CONTAINING PROTEIN 75"/>
    <property type="match status" value="1"/>
</dbReference>
<keyword evidence="7" id="KW-0539">Nucleus</keyword>
<evidence type="ECO:0000256" key="4">
    <source>
        <dbReference type="ARBA" id="ARBA00022574"/>
    </source>
</evidence>
<evidence type="ECO:0000256" key="7">
    <source>
        <dbReference type="ARBA" id="ARBA00023242"/>
    </source>
</evidence>
<dbReference type="InterPro" id="IPR057644">
    <property type="entry name" value="Beta-prop_WDR75_2nd"/>
</dbReference>
<evidence type="ECO:0000256" key="1">
    <source>
        <dbReference type="ARBA" id="ARBA00004604"/>
    </source>
</evidence>
<keyword evidence="3" id="KW-0698">rRNA processing</keyword>
<dbReference type="EMBL" id="GBBI01004556">
    <property type="protein sequence ID" value="JAC14156.1"/>
    <property type="molecule type" value="mRNA"/>
</dbReference>
<dbReference type="GO" id="GO:2000234">
    <property type="term" value="P:positive regulation of rRNA processing"/>
    <property type="evidence" value="ECO:0007669"/>
    <property type="project" value="TreeGrafter"/>
</dbReference>
<comment type="subcellular location">
    <subcellularLocation>
        <location evidence="1">Nucleus</location>
        <location evidence="1">Nucleolus</location>
    </subcellularLocation>
</comment>
<proteinExistence type="evidence at transcript level"/>
<name>A0A023EZF8_TRIIF</name>
<keyword evidence="6" id="KW-0804">Transcription</keyword>
<dbReference type="GO" id="GO:0006364">
    <property type="term" value="P:rRNA processing"/>
    <property type="evidence" value="ECO:0007669"/>
    <property type="project" value="UniProtKB-KW"/>
</dbReference>
<keyword evidence="2" id="KW-0690">Ribosome biogenesis</keyword>
<dbReference type="Gene3D" id="2.130.10.10">
    <property type="entry name" value="YVTN repeat-like/Quinoprotein amine dehydrogenase"/>
    <property type="match status" value="2"/>
</dbReference>
<evidence type="ECO:0000256" key="6">
    <source>
        <dbReference type="ARBA" id="ARBA00023163"/>
    </source>
</evidence>
<dbReference type="InterPro" id="IPR015943">
    <property type="entry name" value="WD40/YVTN_repeat-like_dom_sf"/>
</dbReference>
<keyword evidence="4" id="KW-0853">WD repeat</keyword>
<feature type="non-terminal residue" evidence="10">
    <location>
        <position position="1"/>
    </location>
</feature>
<dbReference type="SUPFAM" id="SSF50978">
    <property type="entry name" value="WD40 repeat-like"/>
    <property type="match status" value="2"/>
</dbReference>
<reference evidence="10" key="1">
    <citation type="journal article" date="2014" name="PLoS Negl. Trop. Dis.">
        <title>An updated insight into the Sialotranscriptome of Triatoma infestans: developmental stage and geographic variations.</title>
        <authorList>
            <person name="Schwarz A."/>
            <person name="Medrano-Mercado N."/>
            <person name="Schaub G.A."/>
            <person name="Struchiner C.J."/>
            <person name="Bargues M.D."/>
            <person name="Levy M.Z."/>
            <person name="Ribeiro J.M."/>
        </authorList>
    </citation>
    <scope>NUCLEOTIDE SEQUENCE</scope>
    <source>
        <strain evidence="10">Chile</strain>
        <tissue evidence="10">Salivary glands</tissue>
    </source>
</reference>
<evidence type="ECO:0000256" key="8">
    <source>
        <dbReference type="SAM" id="MobiDB-lite"/>
    </source>
</evidence>
<dbReference type="GO" id="GO:0045943">
    <property type="term" value="P:positive regulation of transcription by RNA polymerase I"/>
    <property type="evidence" value="ECO:0007669"/>
    <property type="project" value="InterPro"/>
</dbReference>
<evidence type="ECO:0000256" key="3">
    <source>
        <dbReference type="ARBA" id="ARBA00022552"/>
    </source>
</evidence>
<evidence type="ECO:0000313" key="10">
    <source>
        <dbReference type="EMBL" id="JAC14156.1"/>
    </source>
</evidence>
<feature type="domain" description="WD repeat-containing protein 75 second beta-propeller" evidence="9">
    <location>
        <begin position="341"/>
        <end position="669"/>
    </location>
</feature>
<dbReference type="GO" id="GO:0003723">
    <property type="term" value="F:RNA binding"/>
    <property type="evidence" value="ECO:0007669"/>
    <property type="project" value="InterPro"/>
</dbReference>
<dbReference type="AlphaFoldDB" id="A0A023EZF8"/>
<dbReference type="SMART" id="SM00320">
    <property type="entry name" value="WD40"/>
    <property type="match status" value="5"/>
</dbReference>
<protein>
    <submittedName>
        <fullName evidence="10">Putative wd repeat-containing protein 75</fullName>
    </submittedName>
</protein>
<dbReference type="InterPro" id="IPR001680">
    <property type="entry name" value="WD40_rpt"/>
</dbReference>
<dbReference type="Pfam" id="PF23869">
    <property type="entry name" value="Beta-prop_WDR75_1st"/>
    <property type="match status" value="1"/>
</dbReference>
<dbReference type="InterPro" id="IPR053826">
    <property type="entry name" value="WDR75"/>
</dbReference>
<evidence type="ECO:0000256" key="5">
    <source>
        <dbReference type="ARBA" id="ARBA00022737"/>
    </source>
</evidence>
<feature type="region of interest" description="Disordered" evidence="8">
    <location>
        <begin position="774"/>
        <end position="803"/>
    </location>
</feature>
<keyword evidence="5" id="KW-0677">Repeat</keyword>
<dbReference type="InterPro" id="IPR036322">
    <property type="entry name" value="WD40_repeat_dom_sf"/>
</dbReference>
<dbReference type="GO" id="GO:0032040">
    <property type="term" value="C:small-subunit processome"/>
    <property type="evidence" value="ECO:0007669"/>
    <property type="project" value="InterPro"/>
</dbReference>
<dbReference type="PANTHER" id="PTHR44215:SF1">
    <property type="entry name" value="WD REPEAT-CONTAINING PROTEIN 75"/>
    <property type="match status" value="1"/>
</dbReference>
<accession>A0A023EZF8</accession>
<dbReference type="SUPFAM" id="SSF69322">
    <property type="entry name" value="Tricorn protease domain 2"/>
    <property type="match status" value="1"/>
</dbReference>
<evidence type="ECO:0000259" key="9">
    <source>
        <dbReference type="Pfam" id="PF23769"/>
    </source>
</evidence>